<dbReference type="FunFam" id="3.40.140.10:FF:000085">
    <property type="entry name" value="Mov34/MPN/PAD-1 family protein"/>
    <property type="match status" value="1"/>
</dbReference>
<dbReference type="GeneID" id="26659648"/>
<dbReference type="NCBIfam" id="NF041370">
    <property type="entry name" value="desamp_Halo"/>
    <property type="match status" value="1"/>
</dbReference>
<evidence type="ECO:0000256" key="1">
    <source>
        <dbReference type="ARBA" id="ARBA00022670"/>
    </source>
</evidence>
<protein>
    <submittedName>
        <fullName evidence="7">Metalloprotease JAMM1, desampylating</fullName>
        <ecNumber evidence="7">3.4.19.15</ecNumber>
    </submittedName>
</protein>
<dbReference type="InterPro" id="IPR051929">
    <property type="entry name" value="VirAsm_ModProt"/>
</dbReference>
<dbReference type="InterPro" id="IPR000555">
    <property type="entry name" value="JAMM/MPN+_dom"/>
</dbReference>
<evidence type="ECO:0000256" key="3">
    <source>
        <dbReference type="ARBA" id="ARBA00022801"/>
    </source>
</evidence>
<dbReference type="GO" id="GO:0008270">
    <property type="term" value="F:zinc ion binding"/>
    <property type="evidence" value="ECO:0007669"/>
    <property type="project" value="TreeGrafter"/>
</dbReference>
<accession>A0A0U5H4R3</accession>
<keyword evidence="1 7" id="KW-0645">Protease</keyword>
<dbReference type="PROSITE" id="PS50249">
    <property type="entry name" value="MPN"/>
    <property type="match status" value="1"/>
</dbReference>
<keyword evidence="5 7" id="KW-0482">Metalloprotease</keyword>
<dbReference type="KEGG" id="hhb:Hhub_3025"/>
<dbReference type="InterPro" id="IPR037518">
    <property type="entry name" value="MPN"/>
</dbReference>
<evidence type="ECO:0000256" key="4">
    <source>
        <dbReference type="ARBA" id="ARBA00022833"/>
    </source>
</evidence>
<organism evidence="7 8">
    <name type="scientific">Halobacterium hubeiense</name>
    <dbReference type="NCBI Taxonomy" id="1407499"/>
    <lineage>
        <taxon>Archaea</taxon>
        <taxon>Methanobacteriati</taxon>
        <taxon>Methanobacteriota</taxon>
        <taxon>Stenosarchaea group</taxon>
        <taxon>Halobacteria</taxon>
        <taxon>Halobacteriales</taxon>
        <taxon>Halobacteriaceae</taxon>
        <taxon>Halobacterium</taxon>
    </lineage>
</organism>
<dbReference type="RefSeq" id="WP_059057414.1">
    <property type="nucleotide sequence ID" value="NZ_CEMN01000001.1"/>
</dbReference>
<dbReference type="EMBL" id="LN831302">
    <property type="protein sequence ID" value="CQH59630.1"/>
    <property type="molecule type" value="Genomic_DNA"/>
</dbReference>
<dbReference type="InterPro" id="IPR028090">
    <property type="entry name" value="JAB_dom_prok"/>
</dbReference>
<dbReference type="SUPFAM" id="SSF102712">
    <property type="entry name" value="JAB1/MPN domain"/>
    <property type="match status" value="1"/>
</dbReference>
<proteinExistence type="predicted"/>
<keyword evidence="3 7" id="KW-0378">Hydrolase</keyword>
<evidence type="ECO:0000313" key="8">
    <source>
        <dbReference type="Proteomes" id="UP000066737"/>
    </source>
</evidence>
<dbReference type="AlphaFoldDB" id="A0A0U5H4R3"/>
<dbReference type="InterPro" id="IPR053551">
    <property type="entry name" value="Metalloprotease_DSAMP"/>
</dbReference>
<dbReference type="SMART" id="SM00232">
    <property type="entry name" value="JAB_MPN"/>
    <property type="match status" value="1"/>
</dbReference>
<dbReference type="Proteomes" id="UP000066737">
    <property type="component" value="Chromosome I"/>
</dbReference>
<dbReference type="Gene3D" id="3.40.140.10">
    <property type="entry name" value="Cytidine Deaminase, domain 2"/>
    <property type="match status" value="1"/>
</dbReference>
<dbReference type="GO" id="GO:0008235">
    <property type="term" value="F:metalloexopeptidase activity"/>
    <property type="evidence" value="ECO:0007669"/>
    <property type="project" value="TreeGrafter"/>
</dbReference>
<evidence type="ECO:0000259" key="6">
    <source>
        <dbReference type="PROSITE" id="PS50249"/>
    </source>
</evidence>
<evidence type="ECO:0000313" key="7">
    <source>
        <dbReference type="EMBL" id="CQH59630.1"/>
    </source>
</evidence>
<dbReference type="Pfam" id="PF14464">
    <property type="entry name" value="Prok-JAB"/>
    <property type="match status" value="1"/>
</dbReference>
<keyword evidence="4" id="KW-0862">Zinc</keyword>
<keyword evidence="8" id="KW-1185">Reference proteome</keyword>
<dbReference type="OrthoDB" id="10589at2157"/>
<sequence>MLELGRAAYDAVLDHARADAPREACGALLGYCEDDRVLVEAVRRVPNVADAPRLTYELDPETTLSVFDEAEATGREVVGFYHSHPAGPAQMSDTDREEASWPGYVYVLASLAARPALLDAWTWTGERFEREAVVLRED</sequence>
<dbReference type="EC" id="3.4.19.15" evidence="7"/>
<name>A0A0U5H4R3_9EURY</name>
<dbReference type="PANTHER" id="PTHR34858">
    <property type="entry name" value="CYSO-CYSTEINE PEPTIDASE"/>
    <property type="match status" value="1"/>
</dbReference>
<feature type="domain" description="MPN" evidence="6">
    <location>
        <begin position="2"/>
        <end position="138"/>
    </location>
</feature>
<dbReference type="STRING" id="1407499.HHUB_3025"/>
<dbReference type="GO" id="GO:0006508">
    <property type="term" value="P:proteolysis"/>
    <property type="evidence" value="ECO:0007669"/>
    <property type="project" value="UniProtKB-KW"/>
</dbReference>
<keyword evidence="2" id="KW-0479">Metal-binding</keyword>
<reference evidence="8" key="1">
    <citation type="journal article" date="2016" name="Environ. Microbiol.">
        <title>The complete genome of a viable archaeum isolated from 123-million-year-old rock salt.</title>
        <authorList>
            <person name="Jaakkola S.T."/>
            <person name="Pfeiffer F."/>
            <person name="Ravantti J.J."/>
            <person name="Guo Q."/>
            <person name="Liu Y."/>
            <person name="Chen X."/>
            <person name="Ma H."/>
            <person name="Yang C."/>
            <person name="Oksanen H.M."/>
            <person name="Bamford D.H."/>
        </authorList>
    </citation>
    <scope>NUCLEOTIDE SEQUENCE</scope>
    <source>
        <strain evidence="8">JI20-1</strain>
    </source>
</reference>
<dbReference type="PANTHER" id="PTHR34858:SF1">
    <property type="entry name" value="CYSO-CYSTEINE PEPTIDASE"/>
    <property type="match status" value="1"/>
</dbReference>
<dbReference type="CDD" id="cd08070">
    <property type="entry name" value="MPN_like"/>
    <property type="match status" value="1"/>
</dbReference>
<evidence type="ECO:0000256" key="2">
    <source>
        <dbReference type="ARBA" id="ARBA00022723"/>
    </source>
</evidence>
<evidence type="ECO:0000256" key="5">
    <source>
        <dbReference type="ARBA" id="ARBA00023049"/>
    </source>
</evidence>
<gene>
    <name evidence="7" type="primary">jamm1</name>
    <name evidence="7" type="ORF">HHUB_3025</name>
</gene>